<keyword evidence="3" id="KW-0645">Protease</keyword>
<dbReference type="GO" id="GO:0080120">
    <property type="term" value="P:CAAX-box protein maturation"/>
    <property type="evidence" value="ECO:0007669"/>
    <property type="project" value="UniProtKB-ARBA"/>
</dbReference>
<evidence type="ECO:0000313" key="3">
    <source>
        <dbReference type="EMBL" id="SDE19001.1"/>
    </source>
</evidence>
<dbReference type="PANTHER" id="PTHR39430:SF1">
    <property type="entry name" value="PROTEASE"/>
    <property type="match status" value="1"/>
</dbReference>
<feature type="transmembrane region" description="Helical" evidence="1">
    <location>
        <begin position="86"/>
        <end position="108"/>
    </location>
</feature>
<dbReference type="RefSeq" id="WP_074651506.1">
    <property type="nucleotide sequence ID" value="NZ_FMZR01000016.1"/>
</dbReference>
<feature type="transmembrane region" description="Helical" evidence="1">
    <location>
        <begin position="260"/>
        <end position="278"/>
    </location>
</feature>
<dbReference type="InterPro" id="IPR003675">
    <property type="entry name" value="Rce1/LyrA-like_dom"/>
</dbReference>
<dbReference type="GO" id="GO:0004175">
    <property type="term" value="F:endopeptidase activity"/>
    <property type="evidence" value="ECO:0007669"/>
    <property type="project" value="UniProtKB-ARBA"/>
</dbReference>
<keyword evidence="1" id="KW-1133">Transmembrane helix</keyword>
<dbReference type="GO" id="GO:0006508">
    <property type="term" value="P:proteolysis"/>
    <property type="evidence" value="ECO:0007669"/>
    <property type="project" value="UniProtKB-KW"/>
</dbReference>
<evidence type="ECO:0000256" key="1">
    <source>
        <dbReference type="SAM" id="Phobius"/>
    </source>
</evidence>
<proteinExistence type="predicted"/>
<dbReference type="PANTHER" id="PTHR39430">
    <property type="entry name" value="MEMBRANE-ASSOCIATED PROTEASE-RELATED"/>
    <property type="match status" value="1"/>
</dbReference>
<feature type="domain" description="CAAX prenyl protease 2/Lysostaphin resistance protein A-like" evidence="2">
    <location>
        <begin position="124"/>
        <end position="218"/>
    </location>
</feature>
<evidence type="ECO:0000259" key="2">
    <source>
        <dbReference type="Pfam" id="PF02517"/>
    </source>
</evidence>
<gene>
    <name evidence="3" type="ORF">SAMN04487767_11636</name>
</gene>
<feature type="transmembrane region" description="Helical" evidence="1">
    <location>
        <begin position="12"/>
        <end position="31"/>
    </location>
</feature>
<feature type="transmembrane region" description="Helical" evidence="1">
    <location>
        <begin position="43"/>
        <end position="65"/>
    </location>
</feature>
<name>A0A1G7AW45_9BACI</name>
<feature type="transmembrane region" description="Helical" evidence="1">
    <location>
        <begin position="158"/>
        <end position="177"/>
    </location>
</feature>
<dbReference type="Proteomes" id="UP000183507">
    <property type="component" value="Unassembled WGS sequence"/>
</dbReference>
<keyword evidence="1" id="KW-0472">Membrane</keyword>
<protein>
    <submittedName>
        <fullName evidence="3">Membrane protease YdiL, CAAX protease family</fullName>
    </submittedName>
</protein>
<dbReference type="EMBL" id="FMZR01000016">
    <property type="protein sequence ID" value="SDE19001.1"/>
    <property type="molecule type" value="Genomic_DNA"/>
</dbReference>
<keyword evidence="3" id="KW-0378">Hydrolase</keyword>
<feature type="transmembrane region" description="Helical" evidence="1">
    <location>
        <begin position="210"/>
        <end position="227"/>
    </location>
</feature>
<dbReference type="Pfam" id="PF02517">
    <property type="entry name" value="Rce1-like"/>
    <property type="match status" value="1"/>
</dbReference>
<dbReference type="AlphaFoldDB" id="A0A1G7AW45"/>
<feature type="transmembrane region" description="Helical" evidence="1">
    <location>
        <begin position="120"/>
        <end position="137"/>
    </location>
</feature>
<evidence type="ECO:0000313" key="4">
    <source>
        <dbReference type="Proteomes" id="UP000183507"/>
    </source>
</evidence>
<organism evidence="3 4">
    <name type="scientific">Bacillus wiedmannii</name>
    <dbReference type="NCBI Taxonomy" id="1890302"/>
    <lineage>
        <taxon>Bacteria</taxon>
        <taxon>Bacillati</taxon>
        <taxon>Bacillota</taxon>
        <taxon>Bacilli</taxon>
        <taxon>Bacillales</taxon>
        <taxon>Bacillaceae</taxon>
        <taxon>Bacillus</taxon>
        <taxon>Bacillus cereus group</taxon>
    </lineage>
</organism>
<accession>A0A1G7AW45</accession>
<reference evidence="4" key="1">
    <citation type="submission" date="2016-10" db="EMBL/GenBank/DDBJ databases">
        <authorList>
            <person name="Varghese N."/>
        </authorList>
    </citation>
    <scope>NUCLEOTIDE SEQUENCE [LARGE SCALE GENOMIC DNA]</scope>
    <source>
        <strain evidence="4">KPR-7A</strain>
    </source>
</reference>
<keyword evidence="1" id="KW-0812">Transmembrane</keyword>
<feature type="transmembrane region" description="Helical" evidence="1">
    <location>
        <begin position="183"/>
        <end position="203"/>
    </location>
</feature>
<sequence>MKTLGRILLSTIKFLSMIVLMFVLLAITQGIAGTLKKFIGDTFMYQFITAVCTHLILFGLILFACKVYKHSKDRYGFDGYCLKNTKLLIVGAVLGLVMSLMVNLLQSFGGYISIAENKNFNVFSFLVSFLFVFAQAFSEEVVFRAFPITEFQRFNNRYITTFGVVITSIMFALSHNATSGYDFFSFCTYFMVSIALAMIYLVTKNIWISVGFHILWNFSIFSIIGVGKNSSQSIFIATENVHHIQKILGHSIDYYTMESILTLIGLIPLFVLGVVIYLKKNTVQEMQKIN</sequence>